<dbReference type="GO" id="GO:0005829">
    <property type="term" value="C:cytosol"/>
    <property type="evidence" value="ECO:0007669"/>
    <property type="project" value="TreeGrafter"/>
</dbReference>
<evidence type="ECO:0000256" key="3">
    <source>
        <dbReference type="ARBA" id="ARBA00022741"/>
    </source>
</evidence>
<accession>A0A9D1MKB0</accession>
<dbReference type="PROSITE" id="PS00584">
    <property type="entry name" value="PFKB_KINASES_2"/>
    <property type="match status" value="1"/>
</dbReference>
<dbReference type="InterPro" id="IPR017583">
    <property type="entry name" value="Tagatose/fructose_Pkinase"/>
</dbReference>
<evidence type="ECO:0000313" key="8">
    <source>
        <dbReference type="EMBL" id="HIU62065.1"/>
    </source>
</evidence>
<dbReference type="EMBL" id="DVNE01000056">
    <property type="protein sequence ID" value="HIU62065.1"/>
    <property type="molecule type" value="Genomic_DNA"/>
</dbReference>
<evidence type="ECO:0000259" key="7">
    <source>
        <dbReference type="Pfam" id="PF00294"/>
    </source>
</evidence>
<comment type="similarity">
    <text evidence="1">Belongs to the carbohydrate kinase pfkB family.</text>
</comment>
<reference evidence="8" key="2">
    <citation type="journal article" date="2021" name="PeerJ">
        <title>Extensive microbial diversity within the chicken gut microbiome revealed by metagenomics and culture.</title>
        <authorList>
            <person name="Gilroy R."/>
            <person name="Ravi A."/>
            <person name="Getino M."/>
            <person name="Pursley I."/>
            <person name="Horton D.L."/>
            <person name="Alikhan N.F."/>
            <person name="Baker D."/>
            <person name="Gharbi K."/>
            <person name="Hall N."/>
            <person name="Watson M."/>
            <person name="Adriaenssens E.M."/>
            <person name="Foster-Nyarko E."/>
            <person name="Jarju S."/>
            <person name="Secka A."/>
            <person name="Antonio M."/>
            <person name="Oren A."/>
            <person name="Chaudhuri R.R."/>
            <person name="La Ragione R."/>
            <person name="Hildebrand F."/>
            <person name="Pallen M.J."/>
        </authorList>
    </citation>
    <scope>NUCLEOTIDE SEQUENCE</scope>
    <source>
        <strain evidence="8">CHK195-12923</strain>
    </source>
</reference>
<dbReference type="CDD" id="cd01164">
    <property type="entry name" value="FruK_PfkB_like"/>
    <property type="match status" value="1"/>
</dbReference>
<comment type="similarity">
    <text evidence="6">Belongs to the carbohydrate kinase PfkB family. LacC subfamily.</text>
</comment>
<dbReference type="Pfam" id="PF00294">
    <property type="entry name" value="PfkB"/>
    <property type="match status" value="1"/>
</dbReference>
<comment type="catalytic activity">
    <reaction evidence="6">
        <text>D-tagatofuranose 6-phosphate + ATP = D-tagatofuranose 1,6-bisphosphate + ADP + H(+)</text>
        <dbReference type="Rhea" id="RHEA:12420"/>
        <dbReference type="ChEBI" id="CHEBI:15378"/>
        <dbReference type="ChEBI" id="CHEBI:30616"/>
        <dbReference type="ChEBI" id="CHEBI:58694"/>
        <dbReference type="ChEBI" id="CHEBI:58695"/>
        <dbReference type="ChEBI" id="CHEBI:456216"/>
        <dbReference type="EC" id="2.7.1.144"/>
    </reaction>
</comment>
<dbReference type="PIRSF" id="PIRSF000535">
    <property type="entry name" value="1PFK/6PFK/LacC"/>
    <property type="match status" value="1"/>
</dbReference>
<sequence>MEVESLSVGKFNKILNKRIFFTGKAINAARGLKRLGADVCATGFMYEGNGRLFEQELHLECVPYRFVWCPGRVRENYKFVDNKSMLTEVDDISPEVSEEKKAELIEKVRRLSSRCEAVVISGGLARSMLPSYYADVLSAVPEKVKKVVDTSGERLFEALKCGADLIKPNLEELKSTLNISVDSKEDALEGCHKLLKLGAKRVLLSLGKDGAIITDGNKNYYCKSINVAMNSTIGAGDGMVAAATFALAKGGSLEDILRCGVAGGTAAVTTPDDITFRREKYEEILDGLEVKEI</sequence>
<keyword evidence="2 6" id="KW-0808">Transferase</keyword>
<dbReference type="PANTHER" id="PTHR46566:SF1">
    <property type="entry name" value="1-PHOSPHOFRUCTOKINASE"/>
    <property type="match status" value="1"/>
</dbReference>
<dbReference type="SUPFAM" id="SSF53613">
    <property type="entry name" value="Ribokinase-like"/>
    <property type="match status" value="1"/>
</dbReference>
<evidence type="ECO:0000256" key="5">
    <source>
        <dbReference type="ARBA" id="ARBA00022840"/>
    </source>
</evidence>
<proteinExistence type="inferred from homology"/>
<dbReference type="GO" id="GO:0009024">
    <property type="term" value="F:tagatose-6-phosphate kinase activity"/>
    <property type="evidence" value="ECO:0007669"/>
    <property type="project" value="UniProtKB-EC"/>
</dbReference>
<evidence type="ECO:0000256" key="6">
    <source>
        <dbReference type="PIRNR" id="PIRNR000535"/>
    </source>
</evidence>
<dbReference type="GO" id="GO:0005524">
    <property type="term" value="F:ATP binding"/>
    <property type="evidence" value="ECO:0007669"/>
    <property type="project" value="UniProtKB-KW"/>
</dbReference>
<gene>
    <name evidence="8" type="ORF">IAB69_05420</name>
</gene>
<dbReference type="Gene3D" id="3.40.1190.20">
    <property type="match status" value="1"/>
</dbReference>
<keyword evidence="3 6" id="KW-0547">Nucleotide-binding</keyword>
<keyword evidence="6" id="KW-0423">Lactose metabolism</keyword>
<evidence type="ECO:0000256" key="4">
    <source>
        <dbReference type="ARBA" id="ARBA00022777"/>
    </source>
</evidence>
<keyword evidence="4 8" id="KW-0418">Kinase</keyword>
<dbReference type="InterPro" id="IPR002173">
    <property type="entry name" value="Carboh/pur_kinase_PfkB_CS"/>
</dbReference>
<dbReference type="EC" id="2.7.1.144" evidence="6"/>
<evidence type="ECO:0000256" key="1">
    <source>
        <dbReference type="ARBA" id="ARBA00005380"/>
    </source>
</evidence>
<reference evidence="8" key="1">
    <citation type="submission" date="2020-10" db="EMBL/GenBank/DDBJ databases">
        <authorList>
            <person name="Gilroy R."/>
        </authorList>
    </citation>
    <scope>NUCLEOTIDE SEQUENCE</scope>
    <source>
        <strain evidence="8">CHK195-12923</strain>
    </source>
</reference>
<protein>
    <recommendedName>
        <fullName evidence="6">Tagatose-6-phosphate kinase</fullName>
        <ecNumber evidence="6">2.7.1.144</ecNumber>
    </recommendedName>
</protein>
<name>A0A9D1MKB0_9FIRM</name>
<dbReference type="PANTHER" id="PTHR46566">
    <property type="entry name" value="1-PHOSPHOFRUCTOKINASE-RELATED"/>
    <property type="match status" value="1"/>
</dbReference>
<comment type="pathway">
    <text evidence="6">Carbohydrate metabolism; D-tagatose 6-phosphate degradation; D-glyceraldehyde 3-phosphate and glycerone phosphate from D-tagatose 6-phosphate: step 1/2.</text>
</comment>
<dbReference type="InterPro" id="IPR029056">
    <property type="entry name" value="Ribokinase-like"/>
</dbReference>
<keyword evidence="5 6" id="KW-0067">ATP-binding</keyword>
<feature type="domain" description="Carbohydrate kinase PfkB" evidence="7">
    <location>
        <begin position="22"/>
        <end position="275"/>
    </location>
</feature>
<organism evidence="8 9">
    <name type="scientific">Candidatus Coproplasma excrementigallinarum</name>
    <dbReference type="NCBI Taxonomy" id="2840747"/>
    <lineage>
        <taxon>Bacteria</taxon>
        <taxon>Bacillati</taxon>
        <taxon>Bacillota</taxon>
        <taxon>Clostridia</taxon>
        <taxon>Eubacteriales</taxon>
        <taxon>Candidatus Coproplasma</taxon>
    </lineage>
</organism>
<dbReference type="GO" id="GO:0008443">
    <property type="term" value="F:phosphofructokinase activity"/>
    <property type="evidence" value="ECO:0007669"/>
    <property type="project" value="TreeGrafter"/>
</dbReference>
<dbReference type="AlphaFoldDB" id="A0A9D1MKB0"/>
<dbReference type="InterPro" id="IPR011611">
    <property type="entry name" value="PfkB_dom"/>
</dbReference>
<dbReference type="GO" id="GO:0005988">
    <property type="term" value="P:lactose metabolic process"/>
    <property type="evidence" value="ECO:0007669"/>
    <property type="project" value="UniProtKB-KW"/>
</dbReference>
<evidence type="ECO:0000256" key="2">
    <source>
        <dbReference type="ARBA" id="ARBA00022679"/>
    </source>
</evidence>
<dbReference type="Proteomes" id="UP000824110">
    <property type="component" value="Unassembled WGS sequence"/>
</dbReference>
<comment type="caution">
    <text evidence="8">The sequence shown here is derived from an EMBL/GenBank/DDBJ whole genome shotgun (WGS) entry which is preliminary data.</text>
</comment>
<evidence type="ECO:0000313" key="9">
    <source>
        <dbReference type="Proteomes" id="UP000824110"/>
    </source>
</evidence>
<dbReference type="NCBIfam" id="TIGR03168">
    <property type="entry name" value="1-PFK"/>
    <property type="match status" value="1"/>
</dbReference>